<feature type="compositionally biased region" description="Polar residues" evidence="1">
    <location>
        <begin position="125"/>
        <end position="135"/>
    </location>
</feature>
<evidence type="ECO:0000313" key="2">
    <source>
        <dbReference type="EMBL" id="KAH7037626.1"/>
    </source>
</evidence>
<dbReference type="EMBL" id="JAGTJQ010000002">
    <property type="protein sequence ID" value="KAH7037626.1"/>
    <property type="molecule type" value="Genomic_DNA"/>
</dbReference>
<gene>
    <name evidence="2" type="ORF">B0I36DRAFT_68818</name>
</gene>
<dbReference type="AlphaFoldDB" id="A0A9P8YEP3"/>
<feature type="region of interest" description="Disordered" evidence="1">
    <location>
        <begin position="107"/>
        <end position="135"/>
    </location>
</feature>
<protein>
    <submittedName>
        <fullName evidence="2">Uncharacterized protein</fullName>
    </submittedName>
</protein>
<sequence>MPAQREPAGDSGRVDDFNSSLERTRQTLDRSRVNRVRTHGSRQARRRGERGSSSRGQVNLTSPFSRLQCQNEGDLAATQLDSSATLGSTSPPCFPSFTDSMMVNVDPEEDFGVSSSGPYERDQNQGESRQWPSTVHETPQVLDVGQASYVIGHSEVTLDWWVYNQQSPWDPLVMQHKGPRKGLDARYLQLRDMIESYQTLP</sequence>
<dbReference type="GeneID" id="70192761"/>
<name>A0A9P8YEP3_9PEZI</name>
<reference evidence="2" key="1">
    <citation type="journal article" date="2021" name="Nat. Commun.">
        <title>Genetic determinants of endophytism in the Arabidopsis root mycobiome.</title>
        <authorList>
            <person name="Mesny F."/>
            <person name="Miyauchi S."/>
            <person name="Thiergart T."/>
            <person name="Pickel B."/>
            <person name="Atanasova L."/>
            <person name="Karlsson M."/>
            <person name="Huettel B."/>
            <person name="Barry K.W."/>
            <person name="Haridas S."/>
            <person name="Chen C."/>
            <person name="Bauer D."/>
            <person name="Andreopoulos W."/>
            <person name="Pangilinan J."/>
            <person name="LaButti K."/>
            <person name="Riley R."/>
            <person name="Lipzen A."/>
            <person name="Clum A."/>
            <person name="Drula E."/>
            <person name="Henrissat B."/>
            <person name="Kohler A."/>
            <person name="Grigoriev I.V."/>
            <person name="Martin F.M."/>
            <person name="Hacquard S."/>
        </authorList>
    </citation>
    <scope>NUCLEOTIDE SEQUENCE</scope>
    <source>
        <strain evidence="2">MPI-CAGE-CH-0230</strain>
    </source>
</reference>
<feature type="compositionally biased region" description="Basic residues" evidence="1">
    <location>
        <begin position="33"/>
        <end position="48"/>
    </location>
</feature>
<accession>A0A9P8YEP3</accession>
<feature type="compositionally biased region" description="Basic and acidic residues" evidence="1">
    <location>
        <begin position="12"/>
        <end position="32"/>
    </location>
</feature>
<evidence type="ECO:0000313" key="3">
    <source>
        <dbReference type="Proteomes" id="UP000756346"/>
    </source>
</evidence>
<evidence type="ECO:0000256" key="1">
    <source>
        <dbReference type="SAM" id="MobiDB-lite"/>
    </source>
</evidence>
<keyword evidence="3" id="KW-1185">Reference proteome</keyword>
<organism evidence="2 3">
    <name type="scientific">Microdochium trichocladiopsis</name>
    <dbReference type="NCBI Taxonomy" id="1682393"/>
    <lineage>
        <taxon>Eukaryota</taxon>
        <taxon>Fungi</taxon>
        <taxon>Dikarya</taxon>
        <taxon>Ascomycota</taxon>
        <taxon>Pezizomycotina</taxon>
        <taxon>Sordariomycetes</taxon>
        <taxon>Xylariomycetidae</taxon>
        <taxon>Xylariales</taxon>
        <taxon>Microdochiaceae</taxon>
        <taxon>Microdochium</taxon>
    </lineage>
</organism>
<dbReference type="Proteomes" id="UP000756346">
    <property type="component" value="Unassembled WGS sequence"/>
</dbReference>
<proteinExistence type="predicted"/>
<feature type="region of interest" description="Disordered" evidence="1">
    <location>
        <begin position="1"/>
        <end position="65"/>
    </location>
</feature>
<dbReference type="RefSeq" id="XP_046016747.1">
    <property type="nucleotide sequence ID" value="XM_046163215.1"/>
</dbReference>
<comment type="caution">
    <text evidence="2">The sequence shown here is derived from an EMBL/GenBank/DDBJ whole genome shotgun (WGS) entry which is preliminary data.</text>
</comment>